<proteinExistence type="predicted"/>
<evidence type="ECO:0000313" key="3">
    <source>
        <dbReference type="Proteomes" id="UP000012166"/>
    </source>
</evidence>
<dbReference type="Proteomes" id="UP000012166">
    <property type="component" value="Unassembled WGS sequence"/>
</dbReference>
<evidence type="ECO:0000313" key="2">
    <source>
        <dbReference type="EMBL" id="EMN15430.1"/>
    </source>
</evidence>
<comment type="caution">
    <text evidence="2">The sequence shown here is derived from an EMBL/GenBank/DDBJ whole genome shotgun (WGS) entry which is preliminary data.</text>
</comment>
<protein>
    <submittedName>
        <fullName evidence="2">Sulfate-binding domain protein</fullName>
    </submittedName>
</protein>
<sequence>MKTKILKSILIVLLITNASAGLFSKDVNLLNVSYDPTRELYAEYNKLFASYWKSKTGDEV</sequence>
<accession>A0ABC9SCE2</accession>
<feature type="signal peptide" evidence="1">
    <location>
        <begin position="1"/>
        <end position="20"/>
    </location>
</feature>
<organism evidence="2 3">
    <name type="scientific">Leptospira borgpetersenii str. Brem 328</name>
    <dbReference type="NCBI Taxonomy" id="1049780"/>
    <lineage>
        <taxon>Bacteria</taxon>
        <taxon>Pseudomonadati</taxon>
        <taxon>Spirochaetota</taxon>
        <taxon>Spirochaetia</taxon>
        <taxon>Leptospirales</taxon>
        <taxon>Leptospiraceae</taxon>
        <taxon>Leptospira</taxon>
    </lineage>
</organism>
<gene>
    <name evidence="2" type="ORF">LEP1GSC056_3472</name>
</gene>
<feature type="chain" id="PRO_5044791451" evidence="1">
    <location>
        <begin position="21"/>
        <end position="60"/>
    </location>
</feature>
<dbReference type="AlphaFoldDB" id="A0ABC9SCE2"/>
<dbReference type="EMBL" id="AHMS02000046">
    <property type="protein sequence ID" value="EMN15430.1"/>
    <property type="molecule type" value="Genomic_DNA"/>
</dbReference>
<evidence type="ECO:0000256" key="1">
    <source>
        <dbReference type="SAM" id="SignalP"/>
    </source>
</evidence>
<keyword evidence="1" id="KW-0732">Signal</keyword>
<reference evidence="2 3" key="1">
    <citation type="submission" date="2013-01" db="EMBL/GenBank/DDBJ databases">
        <authorList>
            <person name="Harkins D.M."/>
            <person name="Durkin A.S."/>
            <person name="Brinkac L.M."/>
            <person name="Haft D.H."/>
            <person name="Selengut J.D."/>
            <person name="Sanka R."/>
            <person name="DePew J."/>
            <person name="Purushe J."/>
            <person name="Hartskeerl R.A."/>
            <person name="Ahmed A."/>
            <person name="van der Linden H."/>
            <person name="Goris M.G.A."/>
            <person name="Vinetz J.M."/>
            <person name="Sutton G.G."/>
            <person name="Nierman W.C."/>
            <person name="Fouts D.E."/>
        </authorList>
    </citation>
    <scope>NUCLEOTIDE SEQUENCE [LARGE SCALE GENOMIC DNA]</scope>
    <source>
        <strain evidence="2 3">Brem 328</strain>
    </source>
</reference>
<dbReference type="Gene3D" id="3.40.190.10">
    <property type="entry name" value="Periplasmic binding protein-like II"/>
    <property type="match status" value="1"/>
</dbReference>
<name>A0ABC9SCE2_LEPBO</name>